<keyword evidence="8" id="KW-1185">Reference proteome</keyword>
<dbReference type="InterPro" id="IPR017689">
    <property type="entry name" value="BamD"/>
</dbReference>
<name>A0A8J6QMY0_9BACT</name>
<feature type="repeat" description="TPR" evidence="4">
    <location>
        <begin position="201"/>
        <end position="234"/>
    </location>
</feature>
<dbReference type="SUPFAM" id="SSF48452">
    <property type="entry name" value="TPR-like"/>
    <property type="match status" value="1"/>
</dbReference>
<dbReference type="InterPro" id="IPR011990">
    <property type="entry name" value="TPR-like_helical_dom_sf"/>
</dbReference>
<evidence type="ECO:0000313" key="7">
    <source>
        <dbReference type="EMBL" id="MBD1401674.1"/>
    </source>
</evidence>
<accession>A0A8J6QMY0</accession>
<dbReference type="Gene3D" id="1.25.40.10">
    <property type="entry name" value="Tetratricopeptide repeat domain"/>
    <property type="match status" value="1"/>
</dbReference>
<reference evidence="7" key="1">
    <citation type="submission" date="2020-09" db="EMBL/GenBank/DDBJ databases">
        <title>Pelobacter alkaliphilus sp. nov., a novel anaerobic arsenate-reducing bacterium from terrestrial mud volcano.</title>
        <authorList>
            <person name="Khomyakova M.A."/>
            <person name="Merkel A.Y."/>
            <person name="Slobodkin A.I."/>
        </authorList>
    </citation>
    <scope>NUCLEOTIDE SEQUENCE</scope>
    <source>
        <strain evidence="7">M08fum</strain>
    </source>
</reference>
<evidence type="ECO:0000256" key="4">
    <source>
        <dbReference type="PROSITE-ProRule" id="PRU00339"/>
    </source>
</evidence>
<keyword evidence="1 5" id="KW-0732">Signal</keyword>
<dbReference type="AlphaFoldDB" id="A0A8J6QMY0"/>
<evidence type="ECO:0000259" key="6">
    <source>
        <dbReference type="Pfam" id="PF13525"/>
    </source>
</evidence>
<keyword evidence="3" id="KW-0998">Cell outer membrane</keyword>
<organism evidence="7 8">
    <name type="scientific">Pelovirga terrestris</name>
    <dbReference type="NCBI Taxonomy" id="2771352"/>
    <lineage>
        <taxon>Bacteria</taxon>
        <taxon>Pseudomonadati</taxon>
        <taxon>Thermodesulfobacteriota</taxon>
        <taxon>Desulfuromonadia</taxon>
        <taxon>Geobacterales</taxon>
        <taxon>Geobacteraceae</taxon>
        <taxon>Pelovirga</taxon>
    </lineage>
</organism>
<dbReference type="Proteomes" id="UP000632828">
    <property type="component" value="Unassembled WGS sequence"/>
</dbReference>
<feature type="domain" description="Outer membrane lipoprotein BamD-like" evidence="6">
    <location>
        <begin position="28"/>
        <end position="221"/>
    </location>
</feature>
<dbReference type="InterPro" id="IPR019734">
    <property type="entry name" value="TPR_rpt"/>
</dbReference>
<keyword evidence="2" id="KW-0472">Membrane</keyword>
<dbReference type="PROSITE" id="PS51257">
    <property type="entry name" value="PROKAR_LIPOPROTEIN"/>
    <property type="match status" value="1"/>
</dbReference>
<evidence type="ECO:0000256" key="3">
    <source>
        <dbReference type="ARBA" id="ARBA00023237"/>
    </source>
</evidence>
<dbReference type="InterPro" id="IPR039565">
    <property type="entry name" value="BamD-like"/>
</dbReference>
<dbReference type="NCBIfam" id="TIGR03302">
    <property type="entry name" value="OM_YfiO"/>
    <property type="match status" value="1"/>
</dbReference>
<comment type="caution">
    <text evidence="7">The sequence shown here is derived from an EMBL/GenBank/DDBJ whole genome shotgun (WGS) entry which is preliminary data.</text>
</comment>
<evidence type="ECO:0000313" key="8">
    <source>
        <dbReference type="Proteomes" id="UP000632828"/>
    </source>
</evidence>
<dbReference type="Pfam" id="PF13525">
    <property type="entry name" value="YfiO"/>
    <property type="match status" value="1"/>
</dbReference>
<dbReference type="EMBL" id="JACWUN010000018">
    <property type="protein sequence ID" value="MBD1401674.1"/>
    <property type="molecule type" value="Genomic_DNA"/>
</dbReference>
<feature type="signal peptide" evidence="5">
    <location>
        <begin position="1"/>
        <end position="22"/>
    </location>
</feature>
<keyword evidence="4" id="KW-0802">TPR repeat</keyword>
<evidence type="ECO:0000256" key="1">
    <source>
        <dbReference type="ARBA" id="ARBA00022729"/>
    </source>
</evidence>
<dbReference type="RefSeq" id="WP_191157502.1">
    <property type="nucleotide sequence ID" value="NZ_JACWUN010000018.1"/>
</dbReference>
<sequence length="248" mass="29200">MTGFFKLSILILIIILSSACSSSRPTPEQNAEKLFQSAERLLERGLWEDALTAWEQVRDAYYTPELSMLAELKIAETYYLAERYPEAATSYKEFLRRYPEDFRASTILFRLGQSYYRQILSRDRDQTNTRNALNTFEDFLRKYPNDPNAAQAEQLALRARTRLADHEVYVGRFYLQRKHYRPAIQRLENILTQFPEYYYRDEAFFFLGRAYLAAGQTTEAQQILTQLVKEFPASTYYDKAFKLLGEKS</sequence>
<dbReference type="HAMAP" id="MF_00922">
    <property type="entry name" value="OM_assembly_BamD"/>
    <property type="match status" value="1"/>
</dbReference>
<proteinExistence type="inferred from homology"/>
<feature type="chain" id="PRO_5035348728" evidence="5">
    <location>
        <begin position="23"/>
        <end position="248"/>
    </location>
</feature>
<dbReference type="PROSITE" id="PS50005">
    <property type="entry name" value="TPR"/>
    <property type="match status" value="1"/>
</dbReference>
<protein>
    <submittedName>
        <fullName evidence="7">Outer membrane protein assembly factor BamD</fullName>
    </submittedName>
</protein>
<gene>
    <name evidence="7" type="primary">bamD</name>
    <name evidence="7" type="ORF">ICT70_13490</name>
</gene>
<evidence type="ECO:0000256" key="5">
    <source>
        <dbReference type="SAM" id="SignalP"/>
    </source>
</evidence>
<evidence type="ECO:0000256" key="2">
    <source>
        <dbReference type="ARBA" id="ARBA00023136"/>
    </source>
</evidence>